<evidence type="ECO:0000259" key="2">
    <source>
        <dbReference type="Pfam" id="PF01975"/>
    </source>
</evidence>
<accession>A0A420YMU5</accession>
<dbReference type="Gene3D" id="3.40.1210.10">
    <property type="entry name" value="Survival protein SurE-like phosphatase/nucleotidase"/>
    <property type="match status" value="1"/>
</dbReference>
<name>A0A420YMU5_9PEZI</name>
<feature type="region of interest" description="Disordered" evidence="1">
    <location>
        <begin position="542"/>
        <end position="568"/>
    </location>
</feature>
<feature type="domain" description="Survival protein SurE-like phosphatase/nucleotidase" evidence="2">
    <location>
        <begin position="3"/>
        <end position="229"/>
    </location>
</feature>
<comment type="caution">
    <text evidence="3">The sequence shown here is derived from an EMBL/GenBank/DDBJ whole genome shotgun (WGS) entry which is preliminary data.</text>
</comment>
<dbReference type="Gene3D" id="3.30.1490.20">
    <property type="entry name" value="ATP-grasp fold, A domain"/>
    <property type="match status" value="1"/>
</dbReference>
<dbReference type="AlphaFoldDB" id="A0A420YMU5"/>
<dbReference type="OrthoDB" id="202825at2759"/>
<gene>
    <name evidence="3" type="ORF">DL546_009148</name>
</gene>
<dbReference type="GO" id="GO:0000932">
    <property type="term" value="C:P-body"/>
    <property type="evidence" value="ECO:0007669"/>
    <property type="project" value="TreeGrafter"/>
</dbReference>
<dbReference type="InterPro" id="IPR002828">
    <property type="entry name" value="SurE-like_Pase/nucleotidase"/>
</dbReference>
<protein>
    <recommendedName>
        <fullName evidence="2">Survival protein SurE-like phosphatase/nucleotidase domain-containing protein</fullName>
    </recommendedName>
</protein>
<reference evidence="3 4" key="1">
    <citation type="submission" date="2018-08" db="EMBL/GenBank/DDBJ databases">
        <title>Draft genome of the lignicolous fungus Coniochaeta pulveracea.</title>
        <authorList>
            <person name="Borstlap C.J."/>
            <person name="De Witt R.N."/>
            <person name="Botha A."/>
            <person name="Volschenk H."/>
        </authorList>
    </citation>
    <scope>NUCLEOTIDE SEQUENCE [LARGE SCALE GENOMIC DNA]</scope>
    <source>
        <strain evidence="3 4">CAB683</strain>
    </source>
</reference>
<dbReference type="Pfam" id="PF01975">
    <property type="entry name" value="SurE"/>
    <property type="match status" value="1"/>
</dbReference>
<feature type="region of interest" description="Disordered" evidence="1">
    <location>
        <begin position="62"/>
        <end position="87"/>
    </location>
</feature>
<evidence type="ECO:0000313" key="3">
    <source>
        <dbReference type="EMBL" id="RKU49209.1"/>
    </source>
</evidence>
<dbReference type="GO" id="GO:0016787">
    <property type="term" value="F:hydrolase activity"/>
    <property type="evidence" value="ECO:0007669"/>
    <property type="project" value="InterPro"/>
</dbReference>
<dbReference type="InterPro" id="IPR013815">
    <property type="entry name" value="ATP_grasp_subdomain_1"/>
</dbReference>
<dbReference type="InterPro" id="IPR036523">
    <property type="entry name" value="SurE-like_sf"/>
</dbReference>
<dbReference type="PANTHER" id="PTHR47551:SF1">
    <property type="entry name" value="TUBULIN--TYROSINE LIGASE PBY1-RELATED"/>
    <property type="match status" value="1"/>
</dbReference>
<organism evidence="3 4">
    <name type="scientific">Coniochaeta pulveracea</name>
    <dbReference type="NCBI Taxonomy" id="177199"/>
    <lineage>
        <taxon>Eukaryota</taxon>
        <taxon>Fungi</taxon>
        <taxon>Dikarya</taxon>
        <taxon>Ascomycota</taxon>
        <taxon>Pezizomycotina</taxon>
        <taxon>Sordariomycetes</taxon>
        <taxon>Sordariomycetidae</taxon>
        <taxon>Coniochaetales</taxon>
        <taxon>Coniochaetaceae</taxon>
        <taxon>Coniochaeta</taxon>
    </lineage>
</organism>
<dbReference type="PROSITE" id="PS51221">
    <property type="entry name" value="TTL"/>
    <property type="match status" value="1"/>
</dbReference>
<dbReference type="PANTHER" id="PTHR47551">
    <property type="entry name" value="TUBULIN--TYROSINE LIGASE PBY1-RELATED"/>
    <property type="match status" value="1"/>
</dbReference>
<dbReference type="SUPFAM" id="SSF64167">
    <property type="entry name" value="SurE-like"/>
    <property type="match status" value="1"/>
</dbReference>
<evidence type="ECO:0000256" key="1">
    <source>
        <dbReference type="SAM" id="MobiDB-lite"/>
    </source>
</evidence>
<feature type="compositionally biased region" description="Acidic residues" evidence="1">
    <location>
        <begin position="238"/>
        <end position="248"/>
    </location>
</feature>
<dbReference type="InterPro" id="IPR004344">
    <property type="entry name" value="TTL/TTLL_fam"/>
</dbReference>
<feature type="region of interest" description="Disordered" evidence="1">
    <location>
        <begin position="237"/>
        <end position="264"/>
    </location>
</feature>
<sequence length="791" mass="87848">MHILLVNDDGPPSPHSSPYIHSLVRALQASGHVVSVCLPHTQRSWIGKAHMIGQTVKPSYYRPPHASSPAAGLSPADDYNHGSVHPRPTTNPAVEEWVLVDGTPASCVQIGLYHFFKERGPVDLVLSGPNYGRNTTAVFALSSGTLGGALEGAVCGKKSIALSFAFTSRKHDPEVILQASRHSVKVVEALMKQWPEDKSVDVYSVNVPLVDGVEGHKTLWTPVLQNYWSPTSCFAETEASDDEAEEEEERIRMGEGQGGETTETGKQGIVHKHRHFKWNPKLQDVLKAVEDSEPGNDGWAVKEGITSVTPLKANFMQAATSLHGQELKLDTATTQQTTAQDLTLRTKPNDADHLYALINYEDDYVQPLVLSALSSLLPKESYTLLDPPPPSDSAVSLANILSPVTTSPSPKVLQISQYESIDFDYASENPTTSLINSYMIRKALIRKHYLSATVDNWVAKNPTSVLKTHVKRSEHFEVDYAEFLDDALVEAFELRDSLERNEGKEKGEREWWILKPGMSERGQGIRLFSSMEELQRIFDGWEEEMPDSEDEEEEGEDGDGDGDDEKDGIMTSHLRHFVAQPYIDPPMLMEEMDNRKFHIRVYVLAVGGLKVYVYKHMLALFAGKPYKPPFTAGEDGDEEEGKVDLDAHLTNTCLQGPGARADSVARFWDLPLPEVDGKKEVKDDIFDQICEVTGDIFEAAARTMMVHFQPMENAFEVFGVDFLVDAKGTAWLLEINAFPDFKQTGEDKGLREVVAGFWKGVVDVAVGGFVGQQQADEDMVKVRNIDLGRRW</sequence>
<dbReference type="InterPro" id="IPR027746">
    <property type="entry name" value="TTL"/>
</dbReference>
<keyword evidence="4" id="KW-1185">Reference proteome</keyword>
<dbReference type="Gene3D" id="3.30.470.20">
    <property type="entry name" value="ATP-grasp fold, B domain"/>
    <property type="match status" value="1"/>
</dbReference>
<feature type="compositionally biased region" description="Acidic residues" evidence="1">
    <location>
        <begin position="542"/>
        <end position="566"/>
    </location>
</feature>
<dbReference type="NCBIfam" id="TIGR00087">
    <property type="entry name" value="surE"/>
    <property type="match status" value="1"/>
</dbReference>
<evidence type="ECO:0000313" key="4">
    <source>
        <dbReference type="Proteomes" id="UP000275385"/>
    </source>
</evidence>
<dbReference type="SUPFAM" id="SSF56059">
    <property type="entry name" value="Glutathione synthetase ATP-binding domain-like"/>
    <property type="match status" value="1"/>
</dbReference>
<dbReference type="GO" id="GO:0005524">
    <property type="term" value="F:ATP binding"/>
    <property type="evidence" value="ECO:0007669"/>
    <property type="project" value="InterPro"/>
</dbReference>
<proteinExistence type="predicted"/>
<dbReference type="Pfam" id="PF03133">
    <property type="entry name" value="TTL"/>
    <property type="match status" value="1"/>
</dbReference>
<dbReference type="STRING" id="177199.A0A420YMU5"/>
<dbReference type="Proteomes" id="UP000275385">
    <property type="component" value="Unassembled WGS sequence"/>
</dbReference>
<dbReference type="EMBL" id="QVQW01000002">
    <property type="protein sequence ID" value="RKU49209.1"/>
    <property type="molecule type" value="Genomic_DNA"/>
</dbReference>